<dbReference type="Gene3D" id="3.90.550.10">
    <property type="entry name" value="Spore Coat Polysaccharide Biosynthesis Protein SpsA, Chain A"/>
    <property type="match status" value="1"/>
</dbReference>
<feature type="domain" description="MobA-like NTP transferase" evidence="1">
    <location>
        <begin position="6"/>
        <end position="168"/>
    </location>
</feature>
<dbReference type="GO" id="GO:0016740">
    <property type="term" value="F:transferase activity"/>
    <property type="evidence" value="ECO:0007669"/>
    <property type="project" value="UniProtKB-KW"/>
</dbReference>
<dbReference type="CDD" id="cd04182">
    <property type="entry name" value="GT_2_like_f"/>
    <property type="match status" value="1"/>
</dbReference>
<name>A0ABV7YTW7_9BACT</name>
<dbReference type="InterPro" id="IPR029044">
    <property type="entry name" value="Nucleotide-diphossugar_trans"/>
</dbReference>
<dbReference type="PANTHER" id="PTHR43777">
    <property type="entry name" value="MOLYBDENUM COFACTOR CYTIDYLYLTRANSFERASE"/>
    <property type="match status" value="1"/>
</dbReference>
<keyword evidence="2" id="KW-0808">Transferase</keyword>
<dbReference type="Pfam" id="PF12804">
    <property type="entry name" value="NTP_transf_3"/>
    <property type="match status" value="1"/>
</dbReference>
<keyword evidence="3" id="KW-1185">Reference proteome</keyword>
<dbReference type="Proteomes" id="UP001595616">
    <property type="component" value="Unassembled WGS sequence"/>
</dbReference>
<organism evidence="2 3">
    <name type="scientific">Lacihabitans lacunae</name>
    <dbReference type="NCBI Taxonomy" id="1028214"/>
    <lineage>
        <taxon>Bacteria</taxon>
        <taxon>Pseudomonadati</taxon>
        <taxon>Bacteroidota</taxon>
        <taxon>Cytophagia</taxon>
        <taxon>Cytophagales</taxon>
        <taxon>Leadbetterellaceae</taxon>
        <taxon>Lacihabitans</taxon>
    </lineage>
</organism>
<reference evidence="3" key="1">
    <citation type="journal article" date="2019" name="Int. J. Syst. Evol. Microbiol.">
        <title>The Global Catalogue of Microorganisms (GCM) 10K type strain sequencing project: providing services to taxonomists for standard genome sequencing and annotation.</title>
        <authorList>
            <consortium name="The Broad Institute Genomics Platform"/>
            <consortium name="The Broad Institute Genome Sequencing Center for Infectious Disease"/>
            <person name="Wu L."/>
            <person name="Ma J."/>
        </authorList>
    </citation>
    <scope>NUCLEOTIDE SEQUENCE [LARGE SCALE GENOMIC DNA]</scope>
    <source>
        <strain evidence="3">CECT 7956</strain>
    </source>
</reference>
<gene>
    <name evidence="2" type="ORF">ACFOOI_07020</name>
</gene>
<sequence length="198" mass="21755">MNVGLVILAAGESSRMGAPKQLLPIFGKSMLKYLIEEAFETNCVPVTVVLGAHKSKIVPELHNMPISIIDNANWATGMGSSIKMGLIGVYMVEKSVDAVIFMTSDMPFVNAKVLNKMIQIAEEHPEKTIVAAKYNGTVGIPTLFKRSVFEQLLDIEPKAGAKNIIQANKKDTISFDFDLGSVDLDTKQDYFEFLQSKN</sequence>
<comment type="caution">
    <text evidence="2">The sequence shown here is derived from an EMBL/GenBank/DDBJ whole genome shotgun (WGS) entry which is preliminary data.</text>
</comment>
<dbReference type="PANTHER" id="PTHR43777:SF1">
    <property type="entry name" value="MOLYBDENUM COFACTOR CYTIDYLYLTRANSFERASE"/>
    <property type="match status" value="1"/>
</dbReference>
<protein>
    <submittedName>
        <fullName evidence="2">NTP transferase domain-containing protein</fullName>
    </submittedName>
</protein>
<evidence type="ECO:0000259" key="1">
    <source>
        <dbReference type="Pfam" id="PF12804"/>
    </source>
</evidence>
<proteinExistence type="predicted"/>
<evidence type="ECO:0000313" key="3">
    <source>
        <dbReference type="Proteomes" id="UP001595616"/>
    </source>
</evidence>
<accession>A0ABV7YTW7</accession>
<evidence type="ECO:0000313" key="2">
    <source>
        <dbReference type="EMBL" id="MFC3810395.1"/>
    </source>
</evidence>
<dbReference type="EMBL" id="JBHRYQ010000001">
    <property type="protein sequence ID" value="MFC3810395.1"/>
    <property type="molecule type" value="Genomic_DNA"/>
</dbReference>
<dbReference type="InterPro" id="IPR025877">
    <property type="entry name" value="MobA-like_NTP_Trfase"/>
</dbReference>
<dbReference type="SUPFAM" id="SSF53448">
    <property type="entry name" value="Nucleotide-diphospho-sugar transferases"/>
    <property type="match status" value="1"/>
</dbReference>
<dbReference type="RefSeq" id="WP_379836498.1">
    <property type="nucleotide sequence ID" value="NZ_JBHRYQ010000001.1"/>
</dbReference>